<dbReference type="Gene3D" id="3.40.50.300">
    <property type="entry name" value="P-loop containing nucleotide triphosphate hydrolases"/>
    <property type="match status" value="1"/>
</dbReference>
<evidence type="ECO:0000256" key="3">
    <source>
        <dbReference type="ARBA" id="ARBA00022806"/>
    </source>
</evidence>
<name>A0A820Z4Q6_9BILA</name>
<dbReference type="SUPFAM" id="SSF52540">
    <property type="entry name" value="P-loop containing nucleoside triphosphate hydrolases"/>
    <property type="match status" value="1"/>
</dbReference>
<accession>A0A820Z4Q6</accession>
<dbReference type="GO" id="GO:0016787">
    <property type="term" value="F:hydrolase activity"/>
    <property type="evidence" value="ECO:0007669"/>
    <property type="project" value="UniProtKB-KW"/>
</dbReference>
<evidence type="ECO:0000256" key="4">
    <source>
        <dbReference type="ARBA" id="ARBA00022840"/>
    </source>
</evidence>
<gene>
    <name evidence="5" type="ORF">OVN521_LOCUS43511</name>
</gene>
<dbReference type="EMBL" id="CAJOBG010062460">
    <property type="protein sequence ID" value="CAF4557602.1"/>
    <property type="molecule type" value="Genomic_DNA"/>
</dbReference>
<evidence type="ECO:0000313" key="6">
    <source>
        <dbReference type="Proteomes" id="UP000663866"/>
    </source>
</evidence>
<organism evidence="5 6">
    <name type="scientific">Rotaria magnacalcarata</name>
    <dbReference type="NCBI Taxonomy" id="392030"/>
    <lineage>
        <taxon>Eukaryota</taxon>
        <taxon>Metazoa</taxon>
        <taxon>Spiralia</taxon>
        <taxon>Gnathifera</taxon>
        <taxon>Rotifera</taxon>
        <taxon>Eurotatoria</taxon>
        <taxon>Bdelloidea</taxon>
        <taxon>Philodinida</taxon>
        <taxon>Philodinidae</taxon>
        <taxon>Rotaria</taxon>
    </lineage>
</organism>
<protein>
    <submittedName>
        <fullName evidence="5">Uncharacterized protein</fullName>
    </submittedName>
</protein>
<dbReference type="AlphaFoldDB" id="A0A820Z4Q6"/>
<keyword evidence="2" id="KW-0378">Hydrolase</keyword>
<keyword evidence="4" id="KW-0067">ATP-binding</keyword>
<evidence type="ECO:0000313" key="5">
    <source>
        <dbReference type="EMBL" id="CAF4557602.1"/>
    </source>
</evidence>
<keyword evidence="3" id="KW-0347">Helicase</keyword>
<dbReference type="InterPro" id="IPR050474">
    <property type="entry name" value="Hel308_SKI2-like"/>
</dbReference>
<feature type="non-terminal residue" evidence="5">
    <location>
        <position position="170"/>
    </location>
</feature>
<evidence type="ECO:0000256" key="1">
    <source>
        <dbReference type="ARBA" id="ARBA00022741"/>
    </source>
</evidence>
<proteinExistence type="predicted"/>
<dbReference type="GO" id="GO:0005634">
    <property type="term" value="C:nucleus"/>
    <property type="evidence" value="ECO:0007669"/>
    <property type="project" value="TreeGrafter"/>
</dbReference>
<reference evidence="5" key="1">
    <citation type="submission" date="2021-02" db="EMBL/GenBank/DDBJ databases">
        <authorList>
            <person name="Nowell W R."/>
        </authorList>
    </citation>
    <scope>NUCLEOTIDE SEQUENCE</scope>
</reference>
<keyword evidence="1" id="KW-0547">Nucleotide-binding</keyword>
<sequence>MAKPVYQAINRHSPNQSVIVFVPSRKLSRITAIDILTFAAAEQKQDRFLHISTAEIEPFTNELEDQTLKETVLRGVAYLHEGLSHKDRTIVEELYTAGALQVCIVSRSMLWTLNLFSYLVIIMDTQYYNGQDHTYDDYPINDVLQMIGRANRPLKEVDAKVVLMCLSSKK</sequence>
<dbReference type="PANTHER" id="PTHR47961:SF4">
    <property type="entry name" value="ACTIVATING SIGNAL COINTEGRATOR 1 COMPLEX SUBUNIT 3"/>
    <property type="match status" value="1"/>
</dbReference>
<dbReference type="InterPro" id="IPR027417">
    <property type="entry name" value="P-loop_NTPase"/>
</dbReference>
<dbReference type="GO" id="GO:0004386">
    <property type="term" value="F:helicase activity"/>
    <property type="evidence" value="ECO:0007669"/>
    <property type="project" value="UniProtKB-KW"/>
</dbReference>
<evidence type="ECO:0000256" key="2">
    <source>
        <dbReference type="ARBA" id="ARBA00022801"/>
    </source>
</evidence>
<dbReference type="GO" id="GO:0005524">
    <property type="term" value="F:ATP binding"/>
    <property type="evidence" value="ECO:0007669"/>
    <property type="project" value="UniProtKB-KW"/>
</dbReference>
<dbReference type="FunFam" id="3.40.50.300:FF:000368">
    <property type="entry name" value="U5 small nuclear ribonucleoprotein 200 kDa helicase"/>
    <property type="match status" value="1"/>
</dbReference>
<keyword evidence="6" id="KW-1185">Reference proteome</keyword>
<dbReference type="Proteomes" id="UP000663866">
    <property type="component" value="Unassembled WGS sequence"/>
</dbReference>
<comment type="caution">
    <text evidence="5">The sequence shown here is derived from an EMBL/GenBank/DDBJ whole genome shotgun (WGS) entry which is preliminary data.</text>
</comment>
<dbReference type="PANTHER" id="PTHR47961">
    <property type="entry name" value="DNA POLYMERASE THETA, PUTATIVE (AFU_ORTHOLOGUE AFUA_1G05260)-RELATED"/>
    <property type="match status" value="1"/>
</dbReference>